<evidence type="ECO:0008006" key="4">
    <source>
        <dbReference type="Google" id="ProtNLM"/>
    </source>
</evidence>
<dbReference type="OrthoDB" id="7960368at2"/>
<keyword evidence="3" id="KW-1185">Reference proteome</keyword>
<dbReference type="EMBL" id="OCTN01000003">
    <property type="protein sequence ID" value="SOH94133.1"/>
    <property type="molecule type" value="Genomic_DNA"/>
</dbReference>
<dbReference type="AlphaFoldDB" id="A0A2C9CSE4"/>
<gene>
    <name evidence="2" type="ORF">SAMN06273572_103160</name>
</gene>
<keyword evidence="1" id="KW-0732">Signal</keyword>
<dbReference type="RefSeq" id="WP_097929691.1">
    <property type="nucleotide sequence ID" value="NZ_OCTN01000003.1"/>
</dbReference>
<dbReference type="Proteomes" id="UP000220034">
    <property type="component" value="Unassembled WGS sequence"/>
</dbReference>
<feature type="chain" id="PRO_5013379181" description="DUF3298 domain-containing protein" evidence="1">
    <location>
        <begin position="18"/>
        <end position="258"/>
    </location>
</feature>
<reference evidence="3" key="1">
    <citation type="submission" date="2017-09" db="EMBL/GenBank/DDBJ databases">
        <authorList>
            <person name="Varghese N."/>
            <person name="Submissions S."/>
        </authorList>
    </citation>
    <scope>NUCLEOTIDE SEQUENCE [LARGE SCALE GENOMIC DNA]</scope>
    <source>
        <strain evidence="3">C7</strain>
    </source>
</reference>
<feature type="signal peptide" evidence="1">
    <location>
        <begin position="1"/>
        <end position="17"/>
    </location>
</feature>
<organism evidence="2 3">
    <name type="scientific">Pontivivens marinum</name>
    <dbReference type="NCBI Taxonomy" id="1690039"/>
    <lineage>
        <taxon>Bacteria</taxon>
        <taxon>Pseudomonadati</taxon>
        <taxon>Pseudomonadota</taxon>
        <taxon>Alphaproteobacteria</taxon>
        <taxon>Rhodobacterales</taxon>
        <taxon>Paracoccaceae</taxon>
        <taxon>Pontivivens</taxon>
    </lineage>
</organism>
<evidence type="ECO:0000256" key="1">
    <source>
        <dbReference type="SAM" id="SignalP"/>
    </source>
</evidence>
<protein>
    <recommendedName>
        <fullName evidence="4">DUF3298 domain-containing protein</fullName>
    </recommendedName>
</protein>
<proteinExistence type="predicted"/>
<name>A0A2C9CSE4_9RHOB</name>
<evidence type="ECO:0000313" key="3">
    <source>
        <dbReference type="Proteomes" id="UP000220034"/>
    </source>
</evidence>
<accession>A0A2C9CSE4</accession>
<evidence type="ECO:0000313" key="2">
    <source>
        <dbReference type="EMBL" id="SOH94133.1"/>
    </source>
</evidence>
<sequence length="258" mass="28394">MKTLVAFLMLMAPVAVSAQTIPLSGGRMTQVVGFTIERDGMTGINTLQLALTPDFNPEPHGPVPPTDVARDHRSICQRVAPMNAGLMAEHNATRFAVRWDWTPEQQDQDFTVSRFHTNAFTVTAQGDCELAVGVGVQHPTLLSGTAPRLIGSETITDRRLSGLGLEMLYDLGQPMTEEDRPARSRAAIELCLTVVEDEMRRREDNYHELDYDFLAVGFVEELAPGDILRDSYVFALDDGHCVTDLPKSVIADIRAAAQ</sequence>